<evidence type="ECO:0000313" key="3">
    <source>
        <dbReference type="Proteomes" id="UP001174909"/>
    </source>
</evidence>
<keyword evidence="1" id="KW-1133">Transmembrane helix</keyword>
<keyword evidence="1" id="KW-0472">Membrane</keyword>
<keyword evidence="3" id="KW-1185">Reference proteome</keyword>
<dbReference type="EMBL" id="CASHTH010001259">
    <property type="protein sequence ID" value="CAI8013438.1"/>
    <property type="molecule type" value="Genomic_DNA"/>
</dbReference>
<feature type="transmembrane region" description="Helical" evidence="1">
    <location>
        <begin position="63"/>
        <end position="83"/>
    </location>
</feature>
<proteinExistence type="predicted"/>
<evidence type="ECO:0008006" key="4">
    <source>
        <dbReference type="Google" id="ProtNLM"/>
    </source>
</evidence>
<keyword evidence="1" id="KW-0812">Transmembrane</keyword>
<dbReference type="Proteomes" id="UP001174909">
    <property type="component" value="Unassembled WGS sequence"/>
</dbReference>
<evidence type="ECO:0000256" key="1">
    <source>
        <dbReference type="SAM" id="Phobius"/>
    </source>
</evidence>
<gene>
    <name evidence="2" type="ORF">GBAR_LOCUS8514</name>
</gene>
<dbReference type="AlphaFoldDB" id="A0AA35RKX0"/>
<evidence type="ECO:0000313" key="2">
    <source>
        <dbReference type="EMBL" id="CAI8013438.1"/>
    </source>
</evidence>
<organism evidence="2 3">
    <name type="scientific">Geodia barretti</name>
    <name type="common">Barrett's horny sponge</name>
    <dbReference type="NCBI Taxonomy" id="519541"/>
    <lineage>
        <taxon>Eukaryota</taxon>
        <taxon>Metazoa</taxon>
        <taxon>Porifera</taxon>
        <taxon>Demospongiae</taxon>
        <taxon>Heteroscleromorpha</taxon>
        <taxon>Tetractinellida</taxon>
        <taxon>Astrophorina</taxon>
        <taxon>Geodiidae</taxon>
        <taxon>Geodia</taxon>
    </lineage>
</organism>
<comment type="caution">
    <text evidence="2">The sequence shown here is derived from an EMBL/GenBank/DDBJ whole genome shotgun (WGS) entry which is preliminary data.</text>
</comment>
<name>A0AA35RKX0_GEOBA</name>
<reference evidence="2" key="1">
    <citation type="submission" date="2023-03" db="EMBL/GenBank/DDBJ databases">
        <authorList>
            <person name="Steffen K."/>
            <person name="Cardenas P."/>
        </authorList>
    </citation>
    <scope>NUCLEOTIDE SEQUENCE</scope>
</reference>
<feature type="transmembrane region" description="Helical" evidence="1">
    <location>
        <begin position="32"/>
        <end position="51"/>
    </location>
</feature>
<accession>A0AA35RKX0</accession>
<sequence>MGPEGTCIEVSCEDWRYNTRDLDCQDDRPSQLTAFLLSFFLSSTGAANFYIGRDDLGGGQLFLLILMFAVSYITCYLPCCLGCCMSKDDVKGSIFFMALIVLETVLVVIIFVAIWAWWLADLIIFATNQRDAGNGCMLRENL</sequence>
<protein>
    <recommendedName>
        <fullName evidence="4">TM2 domain-containing protein</fullName>
    </recommendedName>
</protein>
<feature type="transmembrane region" description="Helical" evidence="1">
    <location>
        <begin position="95"/>
        <end position="118"/>
    </location>
</feature>